<dbReference type="AlphaFoldDB" id="A0AAD8PRS4"/>
<protein>
    <submittedName>
        <fullName evidence="1">Uncharacterized protein</fullName>
    </submittedName>
</protein>
<comment type="caution">
    <text evidence="1">The sequence shown here is derived from an EMBL/GenBank/DDBJ whole genome shotgun (WGS) entry which is preliminary data.</text>
</comment>
<dbReference type="EMBL" id="JAHLJV010000075">
    <property type="protein sequence ID" value="KAK1574489.1"/>
    <property type="molecule type" value="Genomic_DNA"/>
</dbReference>
<dbReference type="Proteomes" id="UP001230504">
    <property type="component" value="Unassembled WGS sequence"/>
</dbReference>
<evidence type="ECO:0000313" key="1">
    <source>
        <dbReference type="EMBL" id="KAK1574489.1"/>
    </source>
</evidence>
<name>A0AAD8PRS4_9PEZI</name>
<sequence length="160" mass="18372">MGYRRANIQVREKVAHIRITIPDRQRQSWVRLVLNCISLDCIHLHTLLLLPAVLVSPEFHNGIHDLFSRSGISTRSRSDAHFACPRPPPCLVSPPTRASREDVCSRHPQPVSMKGSRDTQTRRFHLHDVCDFCILMRVNALYAVIESRVKKKNNGKCKSW</sequence>
<proteinExistence type="predicted"/>
<dbReference type="RefSeq" id="XP_060410011.1">
    <property type="nucleotide sequence ID" value="XM_060552802.1"/>
</dbReference>
<dbReference type="GeneID" id="85437042"/>
<keyword evidence="2" id="KW-1185">Reference proteome</keyword>
<evidence type="ECO:0000313" key="2">
    <source>
        <dbReference type="Proteomes" id="UP001230504"/>
    </source>
</evidence>
<gene>
    <name evidence="1" type="ORF">LY79DRAFT_367432</name>
</gene>
<reference evidence="1" key="1">
    <citation type="submission" date="2021-06" db="EMBL/GenBank/DDBJ databases">
        <title>Comparative genomics, transcriptomics and evolutionary studies reveal genomic signatures of adaptation to plant cell wall in hemibiotrophic fungi.</title>
        <authorList>
            <consortium name="DOE Joint Genome Institute"/>
            <person name="Baroncelli R."/>
            <person name="Diaz J.F."/>
            <person name="Benocci T."/>
            <person name="Peng M."/>
            <person name="Battaglia E."/>
            <person name="Haridas S."/>
            <person name="Andreopoulos W."/>
            <person name="Labutti K."/>
            <person name="Pangilinan J."/>
            <person name="Floch G.L."/>
            <person name="Makela M.R."/>
            <person name="Henrissat B."/>
            <person name="Grigoriev I.V."/>
            <person name="Crouch J.A."/>
            <person name="De Vries R.P."/>
            <person name="Sukno S.A."/>
            <person name="Thon M.R."/>
        </authorList>
    </citation>
    <scope>NUCLEOTIDE SEQUENCE</scope>
    <source>
        <strain evidence="1">CBS 125086</strain>
    </source>
</reference>
<organism evidence="1 2">
    <name type="scientific">Colletotrichum navitas</name>
    <dbReference type="NCBI Taxonomy" id="681940"/>
    <lineage>
        <taxon>Eukaryota</taxon>
        <taxon>Fungi</taxon>
        <taxon>Dikarya</taxon>
        <taxon>Ascomycota</taxon>
        <taxon>Pezizomycotina</taxon>
        <taxon>Sordariomycetes</taxon>
        <taxon>Hypocreomycetidae</taxon>
        <taxon>Glomerellales</taxon>
        <taxon>Glomerellaceae</taxon>
        <taxon>Colletotrichum</taxon>
        <taxon>Colletotrichum graminicola species complex</taxon>
    </lineage>
</organism>
<accession>A0AAD8PRS4</accession>